<feature type="transmembrane region" description="Helical" evidence="1">
    <location>
        <begin position="63"/>
        <end position="81"/>
    </location>
</feature>
<feature type="transmembrane region" description="Helical" evidence="1">
    <location>
        <begin position="371"/>
        <end position="395"/>
    </location>
</feature>
<gene>
    <name evidence="2" type="ORF">H9831_09650</name>
</gene>
<reference evidence="2" key="1">
    <citation type="journal article" date="2021" name="PeerJ">
        <title>Extensive microbial diversity within the chicken gut microbiome revealed by metagenomics and culture.</title>
        <authorList>
            <person name="Gilroy R."/>
            <person name="Ravi A."/>
            <person name="Getino M."/>
            <person name="Pursley I."/>
            <person name="Horton D.L."/>
            <person name="Alikhan N.F."/>
            <person name="Baker D."/>
            <person name="Gharbi K."/>
            <person name="Hall N."/>
            <person name="Watson M."/>
            <person name="Adriaenssens E.M."/>
            <person name="Foster-Nyarko E."/>
            <person name="Jarju S."/>
            <person name="Secka A."/>
            <person name="Antonio M."/>
            <person name="Oren A."/>
            <person name="Chaudhuri R.R."/>
            <person name="La Ragione R."/>
            <person name="Hildebrand F."/>
            <person name="Pallen M.J."/>
        </authorList>
    </citation>
    <scope>NUCLEOTIDE SEQUENCE</scope>
    <source>
        <strain evidence="2">ChiSxjej3B15-24422</strain>
    </source>
</reference>
<proteinExistence type="predicted"/>
<evidence type="ECO:0000313" key="3">
    <source>
        <dbReference type="Proteomes" id="UP000824007"/>
    </source>
</evidence>
<feature type="transmembrane region" description="Helical" evidence="1">
    <location>
        <begin position="228"/>
        <end position="246"/>
    </location>
</feature>
<evidence type="ECO:0000256" key="1">
    <source>
        <dbReference type="SAM" id="Phobius"/>
    </source>
</evidence>
<organism evidence="2 3">
    <name type="scientific">Candidatus Eisenbergiella pullistercoris</name>
    <dbReference type="NCBI Taxonomy" id="2838555"/>
    <lineage>
        <taxon>Bacteria</taxon>
        <taxon>Bacillati</taxon>
        <taxon>Bacillota</taxon>
        <taxon>Clostridia</taxon>
        <taxon>Lachnospirales</taxon>
        <taxon>Lachnospiraceae</taxon>
        <taxon>Eisenbergiella</taxon>
    </lineage>
</organism>
<feature type="transmembrane region" description="Helical" evidence="1">
    <location>
        <begin position="146"/>
        <end position="165"/>
    </location>
</feature>
<accession>A0A9D1YQB9</accession>
<keyword evidence="1" id="KW-1133">Transmembrane helix</keyword>
<dbReference type="Pfam" id="PF13687">
    <property type="entry name" value="DUF4153"/>
    <property type="match status" value="1"/>
</dbReference>
<reference evidence="2" key="2">
    <citation type="submission" date="2021-04" db="EMBL/GenBank/DDBJ databases">
        <authorList>
            <person name="Gilroy R."/>
        </authorList>
    </citation>
    <scope>NUCLEOTIDE SEQUENCE</scope>
    <source>
        <strain evidence="2">ChiSxjej3B15-24422</strain>
    </source>
</reference>
<feature type="transmembrane region" description="Helical" evidence="1">
    <location>
        <begin position="342"/>
        <end position="365"/>
    </location>
</feature>
<feature type="transmembrane region" description="Helical" evidence="1">
    <location>
        <begin position="402"/>
        <end position="420"/>
    </location>
</feature>
<feature type="transmembrane region" description="Helical" evidence="1">
    <location>
        <begin position="38"/>
        <end position="57"/>
    </location>
</feature>
<feature type="transmembrane region" description="Helical" evidence="1">
    <location>
        <begin position="312"/>
        <end position="330"/>
    </location>
</feature>
<feature type="transmembrane region" description="Helical" evidence="1">
    <location>
        <begin position="267"/>
        <end position="292"/>
    </location>
</feature>
<dbReference type="EMBL" id="DXDD01000120">
    <property type="protein sequence ID" value="HIY60928.1"/>
    <property type="molecule type" value="Genomic_DNA"/>
</dbReference>
<comment type="caution">
    <text evidence="2">The sequence shown here is derived from an EMBL/GenBank/DDBJ whole genome shotgun (WGS) entry which is preliminary data.</text>
</comment>
<name>A0A9D1YQB9_9FIRM</name>
<dbReference type="InterPro" id="IPR025291">
    <property type="entry name" value="DUF4153"/>
</dbReference>
<evidence type="ECO:0000313" key="2">
    <source>
        <dbReference type="EMBL" id="HIY60928.1"/>
    </source>
</evidence>
<dbReference type="Proteomes" id="UP000824007">
    <property type="component" value="Unassembled WGS sequence"/>
</dbReference>
<feature type="transmembrane region" description="Helical" evidence="1">
    <location>
        <begin position="186"/>
        <end position="208"/>
    </location>
</feature>
<keyword evidence="1" id="KW-0472">Membrane</keyword>
<feature type="transmembrane region" description="Helical" evidence="1">
    <location>
        <begin position="93"/>
        <end position="126"/>
    </location>
</feature>
<keyword evidence="1" id="KW-0812">Transmembrane</keyword>
<protein>
    <submittedName>
        <fullName evidence="2">DUF4173 domain-containing protein</fullName>
    </submittedName>
</protein>
<sequence>MENEMGTEKRTEMGNEIGKEKEAGKEVDQSRRFMRKNYAFFGGISALYALFYTFCLYRNASGITWPFFAAGTLVYFGLCMRRSGVPWNGKKDSVFYAAATLLLGVSIFLTDNVFINSVTKAAIFLLTVSMMLHQYLDDRRWSLSKYLTVLGQALLETVASLAFPVSDGNAWMKEREKEGKNAKVRYVILGILILCPLLAVILALLASADLVFREVFLHLFDYVEPLEVFAVCFMLATMFFASYSFVSMLNEGVLKAGCAERKKQEPVLAITVTSVLAAVYLFFCGIQIAFLFLRQAGLPEGQSYASYARQGFFQLLAVCVINLVIVLICLSCFRESRVLKGILAVISLCTCCMAVSSAWRMLLYIGAYRLTFLRVLVLWALAVIGVLLVGILCSIFRPEFPLLRFMMAAVTVCYIFLAFAKPDYWIARYNMAHVSREAADSVGELTEDYGDYLYLTELSADAVPVLASEENYGSLCGRTERMPQYFDRMEKRTEETGVRTFNLSRHLAKRALERAR</sequence>
<dbReference type="AlphaFoldDB" id="A0A9D1YQB9"/>